<dbReference type="GO" id="GO:0000981">
    <property type="term" value="F:DNA-binding transcription factor activity, RNA polymerase II-specific"/>
    <property type="evidence" value="ECO:0007669"/>
    <property type="project" value="TreeGrafter"/>
</dbReference>
<dbReference type="PANTHER" id="PTHR45614:SF274">
    <property type="entry name" value="MYB-LIKE DNA-BINDING PROTEIN"/>
    <property type="match status" value="1"/>
</dbReference>
<feature type="domain" description="HTH myb-type" evidence="3">
    <location>
        <begin position="1"/>
        <end position="58"/>
    </location>
</feature>
<comment type="caution">
    <text evidence="4">The sequence shown here is derived from an EMBL/GenBank/DDBJ whole genome shotgun (WGS) entry which is preliminary data.</text>
</comment>
<dbReference type="SMART" id="SM00717">
    <property type="entry name" value="SANT"/>
    <property type="match status" value="2"/>
</dbReference>
<evidence type="ECO:0000313" key="4">
    <source>
        <dbReference type="EMBL" id="CAG9325415.1"/>
    </source>
</evidence>
<proteinExistence type="predicted"/>
<feature type="domain" description="Myb-like" evidence="2">
    <location>
        <begin position="1"/>
        <end position="58"/>
    </location>
</feature>
<keyword evidence="5" id="KW-1185">Reference proteome</keyword>
<dbReference type="PANTHER" id="PTHR45614">
    <property type="entry name" value="MYB PROTEIN-RELATED"/>
    <property type="match status" value="1"/>
</dbReference>
<dbReference type="Pfam" id="PF00249">
    <property type="entry name" value="Myb_DNA-binding"/>
    <property type="match status" value="2"/>
</dbReference>
<evidence type="ECO:0000259" key="3">
    <source>
        <dbReference type="PROSITE" id="PS51294"/>
    </source>
</evidence>
<dbReference type="CDD" id="cd00167">
    <property type="entry name" value="SANT"/>
    <property type="match status" value="2"/>
</dbReference>
<gene>
    <name evidence="4" type="ORF">BSTOLATCC_MIC38670</name>
</gene>
<feature type="domain" description="HTH myb-type" evidence="3">
    <location>
        <begin position="59"/>
        <end position="113"/>
    </location>
</feature>
<organism evidence="4 5">
    <name type="scientific">Blepharisma stoltei</name>
    <dbReference type="NCBI Taxonomy" id="1481888"/>
    <lineage>
        <taxon>Eukaryota</taxon>
        <taxon>Sar</taxon>
        <taxon>Alveolata</taxon>
        <taxon>Ciliophora</taxon>
        <taxon>Postciliodesmatophora</taxon>
        <taxon>Heterotrichea</taxon>
        <taxon>Heterotrichida</taxon>
        <taxon>Blepharismidae</taxon>
        <taxon>Blepharisma</taxon>
    </lineage>
</organism>
<dbReference type="AlphaFoldDB" id="A0AAU9JPK9"/>
<dbReference type="InterPro" id="IPR001005">
    <property type="entry name" value="SANT/Myb"/>
</dbReference>
<evidence type="ECO:0000313" key="5">
    <source>
        <dbReference type="Proteomes" id="UP001162131"/>
    </source>
</evidence>
<dbReference type="InterPro" id="IPR017930">
    <property type="entry name" value="Myb_dom"/>
</dbReference>
<feature type="domain" description="Myb-like" evidence="2">
    <location>
        <begin position="59"/>
        <end position="109"/>
    </location>
</feature>
<dbReference type="Gene3D" id="1.10.10.60">
    <property type="entry name" value="Homeodomain-like"/>
    <property type="match status" value="2"/>
</dbReference>
<protein>
    <recommendedName>
        <fullName evidence="6">Myb-like DNA-binding domain containing protein</fullName>
    </recommendedName>
</protein>
<evidence type="ECO:0008006" key="6">
    <source>
        <dbReference type="Google" id="ProtNLM"/>
    </source>
</evidence>
<accession>A0AAU9JPK9</accession>
<dbReference type="Proteomes" id="UP001162131">
    <property type="component" value="Unassembled WGS sequence"/>
</dbReference>
<evidence type="ECO:0000259" key="2">
    <source>
        <dbReference type="PROSITE" id="PS50090"/>
    </source>
</evidence>
<feature type="region of interest" description="Disordered" evidence="1">
    <location>
        <begin position="177"/>
        <end position="201"/>
    </location>
</feature>
<dbReference type="GO" id="GO:0000978">
    <property type="term" value="F:RNA polymerase II cis-regulatory region sequence-specific DNA binding"/>
    <property type="evidence" value="ECO:0007669"/>
    <property type="project" value="TreeGrafter"/>
</dbReference>
<dbReference type="InterPro" id="IPR050560">
    <property type="entry name" value="MYB_TF"/>
</dbReference>
<dbReference type="SUPFAM" id="SSF46689">
    <property type="entry name" value="Homeodomain-like"/>
    <property type="match status" value="1"/>
</dbReference>
<reference evidence="4" key="1">
    <citation type="submission" date="2021-09" db="EMBL/GenBank/DDBJ databases">
        <authorList>
            <consortium name="AG Swart"/>
            <person name="Singh M."/>
            <person name="Singh A."/>
            <person name="Seah K."/>
            <person name="Emmerich C."/>
        </authorList>
    </citation>
    <scope>NUCLEOTIDE SEQUENCE</scope>
    <source>
        <strain evidence="4">ATCC30299</strain>
    </source>
</reference>
<dbReference type="InterPro" id="IPR009057">
    <property type="entry name" value="Homeodomain-like_sf"/>
</dbReference>
<dbReference type="EMBL" id="CAJZBQ010000038">
    <property type="protein sequence ID" value="CAG9325415.1"/>
    <property type="molecule type" value="Genomic_DNA"/>
</dbReference>
<dbReference type="GO" id="GO:0005634">
    <property type="term" value="C:nucleus"/>
    <property type="evidence" value="ECO:0007669"/>
    <property type="project" value="TreeGrafter"/>
</dbReference>
<name>A0AAU9JPK9_9CILI</name>
<dbReference type="PROSITE" id="PS50090">
    <property type="entry name" value="MYB_LIKE"/>
    <property type="match status" value="2"/>
</dbReference>
<dbReference type="PROSITE" id="PS51294">
    <property type="entry name" value="HTH_MYB"/>
    <property type="match status" value="2"/>
</dbReference>
<sequence>MPKYDRESWSQEADDAISSLVKEFGLKHWTQIAKALKDRFGIRGKTGKQCRERWFNHLDPDIKIGWWTVEEEQILIETQREHGNCWSKIATFLPGRTENAIKNYFYSTIRRNLRRYNRRVPEDQRIAESISEIIQKPEIVSLLMVPSDKKKAKPDFEQSLRKSSRLQAIKETKPEVKEIKEENHITETKESKESKSTDEEGSSILYSLYETPREELSPGKLKSKIKPAISVAESTPALQNPETANIFENSLFANNFLLAPKSTASKFQEESPLIINWEQLFNPISADNLIPNQDQPQTYNRSDSVQSYLRCDSSQSYLRSDSCSNVLRQDSLNDNQPPFDITGFLLPHFTPKDTL</sequence>
<evidence type="ECO:0000256" key="1">
    <source>
        <dbReference type="SAM" id="MobiDB-lite"/>
    </source>
</evidence>
<feature type="compositionally biased region" description="Basic and acidic residues" evidence="1">
    <location>
        <begin position="177"/>
        <end position="198"/>
    </location>
</feature>